<reference evidence="2 3" key="1">
    <citation type="submission" date="2019-03" db="EMBL/GenBank/DDBJ databases">
        <authorList>
            <person name="Gaulin E."/>
            <person name="Dumas B."/>
        </authorList>
    </citation>
    <scope>NUCLEOTIDE SEQUENCE [LARGE SCALE GENOMIC DNA]</scope>
    <source>
        <strain evidence="2">CBS 568.67</strain>
    </source>
</reference>
<dbReference type="EMBL" id="CAADRA010005583">
    <property type="protein sequence ID" value="VFT91410.1"/>
    <property type="molecule type" value="Genomic_DNA"/>
</dbReference>
<keyword evidence="3" id="KW-1185">Reference proteome</keyword>
<reference evidence="1" key="2">
    <citation type="submission" date="2019-06" db="EMBL/GenBank/DDBJ databases">
        <title>Genomics analysis of Aphanomyces spp. identifies a new class of oomycete effector associated with host adaptation.</title>
        <authorList>
            <person name="Gaulin E."/>
        </authorList>
    </citation>
    <scope>NUCLEOTIDE SEQUENCE</scope>
    <source>
        <strain evidence="1">CBS 578.67</strain>
    </source>
</reference>
<gene>
    <name evidence="2" type="primary">Aste57867_14591</name>
    <name evidence="1" type="ORF">As57867_014537</name>
    <name evidence="2" type="ORF">ASTE57867_14591</name>
</gene>
<evidence type="ECO:0000313" key="3">
    <source>
        <dbReference type="Proteomes" id="UP000332933"/>
    </source>
</evidence>
<protein>
    <submittedName>
        <fullName evidence="2">Aste57867_14591 protein</fullName>
    </submittedName>
</protein>
<proteinExistence type="predicted"/>
<sequence>MAVAAATSIDSILHSSLFHAAWVEMENGLMECMLAFVSSYQDNPSACQILLGLCGDAFATRFFPSQQSQRFILFEPYMTSETKHALETNLLAQLVAFVAEKLPSLLSSDAMTHLRNHLRRELHPKDAPSTPEEVATRVILLLHGRFARPNPWTPTPAFDPSFVDVMWPTHALPPKLLPPPFDMGTSLQSVQDEAALFDSLIGRSLPFPLRQLLWFRRLVLPSKVDEHRWRLKANQSLLGVSQAHHSPIAALLTRLVHEAPASLCATVMHERLCDLLNLWFVLTKQQGSHLLSIAVPIVTLFPAFDAKNIELASCMLVFLDGFHTCGTSRSDLIATSQRVWRALSTRDPSLFQHIDSIYAHARLDLMEKPYQLMSRWLQVAFVGYLRPSAVDFIWDQSMLSPRGWTYELELFCIDVAVFLATPLKEATSVLALQVIVDTQTRSLISTRDLRRSFQARRSPASIQRIPSK</sequence>
<name>A0A485L126_9STRA</name>
<dbReference type="AlphaFoldDB" id="A0A485L126"/>
<dbReference type="Proteomes" id="UP000332933">
    <property type="component" value="Unassembled WGS sequence"/>
</dbReference>
<organism evidence="2 3">
    <name type="scientific">Aphanomyces stellatus</name>
    <dbReference type="NCBI Taxonomy" id="120398"/>
    <lineage>
        <taxon>Eukaryota</taxon>
        <taxon>Sar</taxon>
        <taxon>Stramenopiles</taxon>
        <taxon>Oomycota</taxon>
        <taxon>Saprolegniomycetes</taxon>
        <taxon>Saprolegniales</taxon>
        <taxon>Verrucalvaceae</taxon>
        <taxon>Aphanomyces</taxon>
    </lineage>
</organism>
<evidence type="ECO:0000313" key="2">
    <source>
        <dbReference type="EMBL" id="VFT91410.1"/>
    </source>
</evidence>
<dbReference type="OrthoDB" id="64107at2759"/>
<evidence type="ECO:0000313" key="1">
    <source>
        <dbReference type="EMBL" id="KAF0694551.1"/>
    </source>
</evidence>
<accession>A0A485L126</accession>
<dbReference type="EMBL" id="VJMH01005562">
    <property type="protein sequence ID" value="KAF0694551.1"/>
    <property type="molecule type" value="Genomic_DNA"/>
</dbReference>